<reference evidence="2 3" key="1">
    <citation type="journal article" date="2016" name="Nat. Commun.">
        <title>Thousands of microbial genomes shed light on interconnected biogeochemical processes in an aquifer system.</title>
        <authorList>
            <person name="Anantharaman K."/>
            <person name="Brown C.T."/>
            <person name="Hug L.A."/>
            <person name="Sharon I."/>
            <person name="Castelle C.J."/>
            <person name="Probst A.J."/>
            <person name="Thomas B.C."/>
            <person name="Singh A."/>
            <person name="Wilkins M.J."/>
            <person name="Karaoz U."/>
            <person name="Brodie E.L."/>
            <person name="Williams K.H."/>
            <person name="Hubbard S.S."/>
            <person name="Banfield J.F."/>
        </authorList>
    </citation>
    <scope>NUCLEOTIDE SEQUENCE [LARGE SCALE GENOMIC DNA]</scope>
</reference>
<protein>
    <recommendedName>
        <fullName evidence="4">Transglycosylase SLT domain-containing protein</fullName>
    </recommendedName>
</protein>
<accession>A0A1G2MRN7</accession>
<name>A0A1G2MRN7_9BACT</name>
<dbReference type="SUPFAM" id="SSF53955">
    <property type="entry name" value="Lysozyme-like"/>
    <property type="match status" value="1"/>
</dbReference>
<evidence type="ECO:0000313" key="3">
    <source>
        <dbReference type="Proteomes" id="UP000177565"/>
    </source>
</evidence>
<evidence type="ECO:0008006" key="4">
    <source>
        <dbReference type="Google" id="ProtNLM"/>
    </source>
</evidence>
<proteinExistence type="predicted"/>
<feature type="coiled-coil region" evidence="1">
    <location>
        <begin position="179"/>
        <end position="225"/>
    </location>
</feature>
<gene>
    <name evidence="2" type="ORF">A3C06_03215</name>
</gene>
<dbReference type="Proteomes" id="UP000177565">
    <property type="component" value="Unassembled WGS sequence"/>
</dbReference>
<organism evidence="2 3">
    <name type="scientific">Candidatus Taylorbacteria bacterium RIFCSPHIGHO2_02_FULL_46_13</name>
    <dbReference type="NCBI Taxonomy" id="1802312"/>
    <lineage>
        <taxon>Bacteria</taxon>
        <taxon>Candidatus Tayloriibacteriota</taxon>
    </lineage>
</organism>
<feature type="coiled-coil region" evidence="1">
    <location>
        <begin position="42"/>
        <end position="76"/>
    </location>
</feature>
<dbReference type="Gene3D" id="1.10.530.10">
    <property type="match status" value="1"/>
</dbReference>
<dbReference type="InterPro" id="IPR023346">
    <property type="entry name" value="Lysozyme-like_dom_sf"/>
</dbReference>
<dbReference type="Gene3D" id="6.10.250.3150">
    <property type="match status" value="1"/>
</dbReference>
<sequence length="446" mass="49001">MPENRSVLVTRNSSHGGCFLVVCAVLIGLLCFSHTATAQVEGSEVSSRRAQLESDLAALEKEIDTQRVILEAKQKETVSLARDVAILNASIQKAKLSIKARTIAIQQLQEDIGSKQNTIVGLSNRLDREKQSLAQIIRRTNEIDSYTLAEVFLSGNNISGFFEDLDAFDSVKVSLRSSYVALIANRDQTQAQKASLEDKAAQETALRQSQELEKKRIEQQEAEKKRILTISKGVEVTYQKIISTKGKSAAAIRAELFTLRGSAAIPFEKAYEFAVSASQKTGVRPALILGIIAEESNLGENVGTGNWRVDMKNPRDTVPFLDITKRLGLDPDKMPVSKKPWYGYGGAMGPAQFIPSTWILYEDRIGDETGHRPPNPWDPEDAFTASALLLEDNGAAKQTPASERLAALRYLAGWANASKSAYSFYGDDVMELAAKYQSLINILKAN</sequence>
<evidence type="ECO:0000313" key="2">
    <source>
        <dbReference type="EMBL" id="OHA26560.1"/>
    </source>
</evidence>
<keyword evidence="1" id="KW-0175">Coiled coil</keyword>
<dbReference type="STRING" id="1802312.A3C06_03215"/>
<dbReference type="EMBL" id="MHRQ01000020">
    <property type="protein sequence ID" value="OHA26560.1"/>
    <property type="molecule type" value="Genomic_DNA"/>
</dbReference>
<evidence type="ECO:0000256" key="1">
    <source>
        <dbReference type="SAM" id="Coils"/>
    </source>
</evidence>
<comment type="caution">
    <text evidence="2">The sequence shown here is derived from an EMBL/GenBank/DDBJ whole genome shotgun (WGS) entry which is preliminary data.</text>
</comment>
<dbReference type="AlphaFoldDB" id="A0A1G2MRN7"/>